<dbReference type="CDD" id="cd06261">
    <property type="entry name" value="TM_PBP2"/>
    <property type="match status" value="1"/>
</dbReference>
<gene>
    <name evidence="9" type="ORF">HGK34_02815</name>
</gene>
<evidence type="ECO:0000313" key="9">
    <source>
        <dbReference type="EMBL" id="MBL0885223.1"/>
    </source>
</evidence>
<dbReference type="InterPro" id="IPR050809">
    <property type="entry name" value="UgpAE/MalFG_permease"/>
</dbReference>
<evidence type="ECO:0000256" key="7">
    <source>
        <dbReference type="RuleBase" id="RU363032"/>
    </source>
</evidence>
<feature type="transmembrane region" description="Helical" evidence="7">
    <location>
        <begin position="74"/>
        <end position="95"/>
    </location>
</feature>
<dbReference type="PROSITE" id="PS50928">
    <property type="entry name" value="ABC_TM1"/>
    <property type="match status" value="1"/>
</dbReference>
<dbReference type="EMBL" id="JABBYC010000002">
    <property type="protein sequence ID" value="MBL0885223.1"/>
    <property type="molecule type" value="Genomic_DNA"/>
</dbReference>
<feature type="transmembrane region" description="Helical" evidence="7">
    <location>
        <begin position="107"/>
        <end position="130"/>
    </location>
</feature>
<sequence length="296" mass="32155">MHSVLGDRKAIVILLGPALLVYSLVMLAPVLWSLGLTLFDGNALFGFDYVGFHNLATLAHDPQILSSLGFTVKYAVVITVGQVLLGYLLSLLYVFALRRASGIVRTLVFFPVVLPTVAVALMFQQMFAIAPRDGLVNELLHVFGVASVDWFGSPDTAFWVIVVMDVWRSMGFYAVLLYAGLVDIPEGILESARLDGANGWRLVRHIVLPLSLPVLLSAVIFSINGTLKVFDSVLALTGGGPGESTTPLTLYMFQTAFTYGDYGYGSTIALVLTMLSLGVTLLVFRSSRNDITEVER</sequence>
<feature type="transmembrane region" description="Helical" evidence="7">
    <location>
        <begin position="262"/>
        <end position="284"/>
    </location>
</feature>
<dbReference type="PANTHER" id="PTHR43227:SF8">
    <property type="entry name" value="DIACETYLCHITOBIOSE UPTAKE SYSTEM PERMEASE PROTEIN DASB"/>
    <property type="match status" value="1"/>
</dbReference>
<keyword evidence="10" id="KW-1185">Reference proteome</keyword>
<organism evidence="9 10">
    <name type="scientific">Myceligenerans indicum</name>
    <dbReference type="NCBI Taxonomy" id="2593663"/>
    <lineage>
        <taxon>Bacteria</taxon>
        <taxon>Bacillati</taxon>
        <taxon>Actinomycetota</taxon>
        <taxon>Actinomycetes</taxon>
        <taxon>Micrococcales</taxon>
        <taxon>Promicromonosporaceae</taxon>
        <taxon>Myceligenerans</taxon>
    </lineage>
</organism>
<feature type="transmembrane region" description="Helical" evidence="7">
    <location>
        <begin position="157"/>
        <end position="181"/>
    </location>
</feature>
<evidence type="ECO:0000256" key="5">
    <source>
        <dbReference type="ARBA" id="ARBA00022989"/>
    </source>
</evidence>
<feature type="transmembrane region" description="Helical" evidence="7">
    <location>
        <begin position="202"/>
        <end position="223"/>
    </location>
</feature>
<accession>A0ABS1LGF3</accession>
<name>A0ABS1LGF3_9MICO</name>
<keyword evidence="5 7" id="KW-1133">Transmembrane helix</keyword>
<comment type="subcellular location">
    <subcellularLocation>
        <location evidence="1 7">Cell membrane</location>
        <topology evidence="1 7">Multi-pass membrane protein</topology>
    </subcellularLocation>
</comment>
<reference evidence="9 10" key="1">
    <citation type="journal article" date="2021" name="Arch. Microbiol.">
        <title>Myceligenerans indicum sp. nov., an actinobacterium isolated from mangrove sediment of Sundarbans, India.</title>
        <authorList>
            <person name="Asha K."/>
            <person name="Bhadury P."/>
        </authorList>
    </citation>
    <scope>NUCLEOTIDE SEQUENCE [LARGE SCALE GENOMIC DNA]</scope>
    <source>
        <strain evidence="9 10">I2</strain>
    </source>
</reference>
<evidence type="ECO:0000259" key="8">
    <source>
        <dbReference type="PROSITE" id="PS50928"/>
    </source>
</evidence>
<dbReference type="Gene3D" id="1.10.3720.10">
    <property type="entry name" value="MetI-like"/>
    <property type="match status" value="1"/>
</dbReference>
<comment type="caution">
    <text evidence="9">The sequence shown here is derived from an EMBL/GenBank/DDBJ whole genome shotgun (WGS) entry which is preliminary data.</text>
</comment>
<evidence type="ECO:0000256" key="3">
    <source>
        <dbReference type="ARBA" id="ARBA00022475"/>
    </source>
</evidence>
<protein>
    <submittedName>
        <fullName evidence="9">Sugar ABC transporter permease</fullName>
    </submittedName>
</protein>
<dbReference type="PANTHER" id="PTHR43227">
    <property type="entry name" value="BLL4140 PROTEIN"/>
    <property type="match status" value="1"/>
</dbReference>
<evidence type="ECO:0000256" key="6">
    <source>
        <dbReference type="ARBA" id="ARBA00023136"/>
    </source>
</evidence>
<dbReference type="Pfam" id="PF00528">
    <property type="entry name" value="BPD_transp_1"/>
    <property type="match status" value="1"/>
</dbReference>
<proteinExistence type="inferred from homology"/>
<feature type="domain" description="ABC transmembrane type-1" evidence="8">
    <location>
        <begin position="68"/>
        <end position="283"/>
    </location>
</feature>
<keyword evidence="2 7" id="KW-0813">Transport</keyword>
<keyword evidence="6 7" id="KW-0472">Membrane</keyword>
<evidence type="ECO:0000256" key="2">
    <source>
        <dbReference type="ARBA" id="ARBA00022448"/>
    </source>
</evidence>
<dbReference type="InterPro" id="IPR000515">
    <property type="entry name" value="MetI-like"/>
</dbReference>
<evidence type="ECO:0000313" key="10">
    <source>
        <dbReference type="Proteomes" id="UP000675409"/>
    </source>
</evidence>
<dbReference type="RefSeq" id="WP_201845058.1">
    <property type="nucleotide sequence ID" value="NZ_JABBYC010000002.1"/>
</dbReference>
<comment type="similarity">
    <text evidence="7">Belongs to the binding-protein-dependent transport system permease family.</text>
</comment>
<keyword evidence="4 7" id="KW-0812">Transmembrane</keyword>
<dbReference type="Proteomes" id="UP000675409">
    <property type="component" value="Unassembled WGS sequence"/>
</dbReference>
<dbReference type="InterPro" id="IPR035906">
    <property type="entry name" value="MetI-like_sf"/>
</dbReference>
<dbReference type="SUPFAM" id="SSF161098">
    <property type="entry name" value="MetI-like"/>
    <property type="match status" value="1"/>
</dbReference>
<evidence type="ECO:0000256" key="1">
    <source>
        <dbReference type="ARBA" id="ARBA00004651"/>
    </source>
</evidence>
<evidence type="ECO:0000256" key="4">
    <source>
        <dbReference type="ARBA" id="ARBA00022692"/>
    </source>
</evidence>
<feature type="transmembrane region" description="Helical" evidence="7">
    <location>
        <begin position="12"/>
        <end position="32"/>
    </location>
</feature>
<keyword evidence="3" id="KW-1003">Cell membrane</keyword>